<dbReference type="PROSITE" id="PS51186">
    <property type="entry name" value="GNAT"/>
    <property type="match status" value="1"/>
</dbReference>
<keyword evidence="5" id="KW-1185">Reference proteome</keyword>
<protein>
    <submittedName>
        <fullName evidence="4">GNAT family N-acetyltransferase</fullName>
    </submittedName>
</protein>
<dbReference type="CDD" id="cd04301">
    <property type="entry name" value="NAT_SF"/>
    <property type="match status" value="1"/>
</dbReference>
<dbReference type="Pfam" id="PF00583">
    <property type="entry name" value="Acetyltransf_1"/>
    <property type="match status" value="1"/>
</dbReference>
<dbReference type="PANTHER" id="PTHR43877">
    <property type="entry name" value="AMINOALKYLPHOSPHONATE N-ACETYLTRANSFERASE-RELATED-RELATED"/>
    <property type="match status" value="1"/>
</dbReference>
<keyword evidence="2" id="KW-0012">Acyltransferase</keyword>
<proteinExistence type="predicted"/>
<accession>A0ABZ1LI35</accession>
<evidence type="ECO:0000256" key="2">
    <source>
        <dbReference type="ARBA" id="ARBA00023315"/>
    </source>
</evidence>
<name>A0ABZ1LI35_9ACTN</name>
<keyword evidence="1" id="KW-0808">Transferase</keyword>
<dbReference type="Gene3D" id="3.40.630.30">
    <property type="match status" value="1"/>
</dbReference>
<gene>
    <name evidence="4" type="ORF">OG814_35195</name>
</gene>
<feature type="domain" description="N-acetyltransferase" evidence="3">
    <location>
        <begin position="16"/>
        <end position="176"/>
    </location>
</feature>
<dbReference type="InterPro" id="IPR000182">
    <property type="entry name" value="GNAT_dom"/>
</dbReference>
<dbReference type="RefSeq" id="WP_327160437.1">
    <property type="nucleotide sequence ID" value="NZ_CP108188.1"/>
</dbReference>
<sequence>MHTSTATGTELPDAGRRLRPATAEDADFLTAMLLEAFNWDGPRTTLEELLRTPSIAHYITGWPLPGDFGVVAEDGTGRPVGAVWARRFPATDPGYGHVDPTVPELTLGVLPDHRGRGIGSALLDAVVDLAERSGVDRLSLSVEDGNHAAGLYASRGFVTVGREGESDTMLLRLTAAG</sequence>
<dbReference type="EMBL" id="CP108188">
    <property type="protein sequence ID" value="WTR74161.1"/>
    <property type="molecule type" value="Genomic_DNA"/>
</dbReference>
<dbReference type="InterPro" id="IPR016181">
    <property type="entry name" value="Acyl_CoA_acyltransferase"/>
</dbReference>
<organism evidence="4 5">
    <name type="scientific">Streptomyces zaomyceticus</name>
    <dbReference type="NCBI Taxonomy" id="68286"/>
    <lineage>
        <taxon>Bacteria</taxon>
        <taxon>Bacillati</taxon>
        <taxon>Actinomycetota</taxon>
        <taxon>Actinomycetes</taxon>
        <taxon>Kitasatosporales</taxon>
        <taxon>Streptomycetaceae</taxon>
        <taxon>Streptomyces</taxon>
    </lineage>
</organism>
<evidence type="ECO:0000259" key="3">
    <source>
        <dbReference type="PROSITE" id="PS51186"/>
    </source>
</evidence>
<evidence type="ECO:0000313" key="5">
    <source>
        <dbReference type="Proteomes" id="UP001622594"/>
    </source>
</evidence>
<dbReference type="InterPro" id="IPR050832">
    <property type="entry name" value="Bact_Acetyltransf"/>
</dbReference>
<evidence type="ECO:0000313" key="4">
    <source>
        <dbReference type="EMBL" id="WTR74161.1"/>
    </source>
</evidence>
<reference evidence="4 5" key="1">
    <citation type="submission" date="2022-10" db="EMBL/GenBank/DDBJ databases">
        <title>The complete genomes of actinobacterial strains from the NBC collection.</title>
        <authorList>
            <person name="Joergensen T.S."/>
            <person name="Alvarez Arevalo M."/>
            <person name="Sterndorff E.B."/>
            <person name="Faurdal D."/>
            <person name="Vuksanovic O."/>
            <person name="Mourched A.-S."/>
            <person name="Charusanti P."/>
            <person name="Shaw S."/>
            <person name="Blin K."/>
            <person name="Weber T."/>
        </authorList>
    </citation>
    <scope>NUCLEOTIDE SEQUENCE [LARGE SCALE GENOMIC DNA]</scope>
    <source>
        <strain evidence="4 5">NBC_00123</strain>
    </source>
</reference>
<dbReference type="SUPFAM" id="SSF55729">
    <property type="entry name" value="Acyl-CoA N-acyltransferases (Nat)"/>
    <property type="match status" value="1"/>
</dbReference>
<evidence type="ECO:0000256" key="1">
    <source>
        <dbReference type="ARBA" id="ARBA00022679"/>
    </source>
</evidence>
<dbReference type="Proteomes" id="UP001622594">
    <property type="component" value="Chromosome"/>
</dbReference>